<evidence type="ECO:0000313" key="3">
    <source>
        <dbReference type="EnsemblMetazoa" id="Aqu2.1.36481_001"/>
    </source>
</evidence>
<evidence type="ECO:0000313" key="4">
    <source>
        <dbReference type="Proteomes" id="UP000007879"/>
    </source>
</evidence>
<evidence type="ECO:0000259" key="2">
    <source>
        <dbReference type="PROSITE" id="PS51462"/>
    </source>
</evidence>
<name>A0A1X7V8Z3_AMPQE</name>
<sequence>MARGKMVFILLGVPASILCMLSLGLRLLSTRTQAMSSAASLHVKARLSEYPGATGGTSRLEVPDDKVHWSVEWGDYKPVEYTAPAVQKGPVWADPDIKEGESLATPIRFNEVDGKTNRVSHMGTYDIINSRPRNPAGRTGMTGRGLLGKWGPNHAADPIVTRWLRNDKGEKIMKDGKPVLLFVAVKRKDNGQWAIPGGMVEAGDTVSATLKKEFGEEAMNSLEASEERKKELEGLINELFKTGTKIYAGYVDDPRNTDNAWMETVAVNFHDDAGTAFDSIKLEAGDDAGAVAWTQATSQMELYASHKEFIEKTVQLRGGAW</sequence>
<feature type="domain" description="Nudix hydrolase" evidence="2">
    <location>
        <begin position="163"/>
        <end position="316"/>
    </location>
</feature>
<dbReference type="CDD" id="cd03670">
    <property type="entry name" value="NUDIX_ADPRase_Nudt9"/>
    <property type="match status" value="1"/>
</dbReference>
<accession>A0A1X7V8Z3</accession>
<dbReference type="PANTHER" id="PTHR13030">
    <property type="entry name" value="NUDIX HYDROLASE"/>
    <property type="match status" value="1"/>
</dbReference>
<organism evidence="3">
    <name type="scientific">Amphimedon queenslandica</name>
    <name type="common">Sponge</name>
    <dbReference type="NCBI Taxonomy" id="400682"/>
    <lineage>
        <taxon>Eukaryota</taxon>
        <taxon>Metazoa</taxon>
        <taxon>Porifera</taxon>
        <taxon>Demospongiae</taxon>
        <taxon>Heteroscleromorpha</taxon>
        <taxon>Haplosclerida</taxon>
        <taxon>Niphatidae</taxon>
        <taxon>Amphimedon</taxon>
    </lineage>
</organism>
<dbReference type="EnsemblMetazoa" id="Aqu2.1.36481_001">
    <property type="protein sequence ID" value="Aqu2.1.36481_001"/>
    <property type="gene ID" value="Aqu2.1.36481"/>
</dbReference>
<dbReference type="PANTHER" id="PTHR13030:SF8">
    <property type="entry name" value="ADP-RIBOSE PYROPHOSPHATASE, MITOCHONDRIAL"/>
    <property type="match status" value="1"/>
</dbReference>
<reference evidence="3" key="2">
    <citation type="submission" date="2017-05" db="UniProtKB">
        <authorList>
            <consortium name="EnsemblMetazoa"/>
        </authorList>
    </citation>
    <scope>IDENTIFICATION</scope>
</reference>
<gene>
    <name evidence="3" type="primary">100632238</name>
</gene>
<dbReference type="PROSITE" id="PS51462">
    <property type="entry name" value="NUDIX"/>
    <property type="match status" value="1"/>
</dbReference>
<reference evidence="4" key="1">
    <citation type="journal article" date="2010" name="Nature">
        <title>The Amphimedon queenslandica genome and the evolution of animal complexity.</title>
        <authorList>
            <person name="Srivastava M."/>
            <person name="Simakov O."/>
            <person name="Chapman J."/>
            <person name="Fahey B."/>
            <person name="Gauthier M.E."/>
            <person name="Mitros T."/>
            <person name="Richards G.S."/>
            <person name="Conaco C."/>
            <person name="Dacre M."/>
            <person name="Hellsten U."/>
            <person name="Larroux C."/>
            <person name="Putnam N.H."/>
            <person name="Stanke M."/>
            <person name="Adamska M."/>
            <person name="Darling A."/>
            <person name="Degnan S.M."/>
            <person name="Oakley T.H."/>
            <person name="Plachetzki D.C."/>
            <person name="Zhai Y."/>
            <person name="Adamski M."/>
            <person name="Calcino A."/>
            <person name="Cummins S.F."/>
            <person name="Goodstein D.M."/>
            <person name="Harris C."/>
            <person name="Jackson D.J."/>
            <person name="Leys S.P."/>
            <person name="Shu S."/>
            <person name="Woodcroft B.J."/>
            <person name="Vervoort M."/>
            <person name="Kosik K.S."/>
            <person name="Manning G."/>
            <person name="Degnan B.M."/>
            <person name="Rokhsar D.S."/>
        </authorList>
    </citation>
    <scope>NUCLEOTIDE SEQUENCE [LARGE SCALE GENOMIC DNA]</scope>
</reference>
<dbReference type="OrthoDB" id="9972248at2759"/>
<keyword evidence="1" id="KW-0175">Coiled coil</keyword>
<dbReference type="InterPro" id="IPR039989">
    <property type="entry name" value="NUDT9"/>
</dbReference>
<dbReference type="GO" id="GO:0047631">
    <property type="term" value="F:ADP-ribose diphosphatase activity"/>
    <property type="evidence" value="ECO:0007669"/>
    <property type="project" value="InterPro"/>
</dbReference>
<dbReference type="Pfam" id="PF25969">
    <property type="entry name" value="NUDT9_N"/>
    <property type="match status" value="1"/>
</dbReference>
<dbReference type="EnsemblMetazoa" id="XM_003385159.3">
    <property type="protein sequence ID" value="XP_003385207.3"/>
    <property type="gene ID" value="LOC100632238"/>
</dbReference>
<dbReference type="KEGG" id="aqu:100632238"/>
<dbReference type="AlphaFoldDB" id="A0A1X7V8Z3"/>
<dbReference type="Proteomes" id="UP000007879">
    <property type="component" value="Unassembled WGS sequence"/>
</dbReference>
<dbReference type="FunFam" id="3.90.79.10:FF:000021">
    <property type="entry name" value="ADP-ribose pyrophosphatase, mitochondrial isoform X1"/>
    <property type="match status" value="1"/>
</dbReference>
<evidence type="ECO:0000256" key="1">
    <source>
        <dbReference type="SAM" id="Coils"/>
    </source>
</evidence>
<proteinExistence type="predicted"/>
<dbReference type="InParanoid" id="A0A1X7V8Z3"/>
<protein>
    <recommendedName>
        <fullName evidence="2">Nudix hydrolase domain-containing protein</fullName>
    </recommendedName>
</protein>
<dbReference type="SUPFAM" id="SSF55811">
    <property type="entry name" value="Nudix"/>
    <property type="match status" value="1"/>
</dbReference>
<keyword evidence="4" id="KW-1185">Reference proteome</keyword>
<dbReference type="InterPro" id="IPR015797">
    <property type="entry name" value="NUDIX_hydrolase-like_dom_sf"/>
</dbReference>
<dbReference type="Gene3D" id="3.90.79.10">
    <property type="entry name" value="Nucleoside Triphosphate Pyrophosphohydrolase"/>
    <property type="match status" value="1"/>
</dbReference>
<dbReference type="eggNOG" id="KOG4195">
    <property type="taxonomic scope" value="Eukaryota"/>
</dbReference>
<dbReference type="Pfam" id="PF00293">
    <property type="entry name" value="NUDIX"/>
    <property type="match status" value="1"/>
</dbReference>
<dbReference type="InterPro" id="IPR000086">
    <property type="entry name" value="NUDIX_hydrolase_dom"/>
</dbReference>
<feature type="coiled-coil region" evidence="1">
    <location>
        <begin position="215"/>
        <end position="242"/>
    </location>
</feature>
<dbReference type="STRING" id="400682.A0A1X7V8Z3"/>